<evidence type="ECO:0000313" key="2">
    <source>
        <dbReference type="EMBL" id="KAF7274632.1"/>
    </source>
</evidence>
<keyword evidence="3" id="KW-1185">Reference proteome</keyword>
<dbReference type="Proteomes" id="UP000625711">
    <property type="component" value="Unassembled WGS sequence"/>
</dbReference>
<dbReference type="EMBL" id="JAACXV010012423">
    <property type="protein sequence ID" value="KAF7274632.1"/>
    <property type="molecule type" value="Genomic_DNA"/>
</dbReference>
<evidence type="ECO:0000256" key="1">
    <source>
        <dbReference type="SAM" id="MobiDB-lite"/>
    </source>
</evidence>
<sequence length="86" mass="9740">MNNILRLAPGLKKCTAWSRELHPGKNHTYIISLFRRFVWSTLTGGDGRRNETDRETPKTLLGDTINGKNGKSQHHVETVGNRVQLT</sequence>
<comment type="caution">
    <text evidence="2">The sequence shown here is derived from an EMBL/GenBank/DDBJ whole genome shotgun (WGS) entry which is preliminary data.</text>
</comment>
<feature type="region of interest" description="Disordered" evidence="1">
    <location>
        <begin position="43"/>
        <end position="86"/>
    </location>
</feature>
<feature type="compositionally biased region" description="Basic and acidic residues" evidence="1">
    <location>
        <begin position="46"/>
        <end position="57"/>
    </location>
</feature>
<protein>
    <submittedName>
        <fullName evidence="2">Uncharacterized protein</fullName>
    </submittedName>
</protein>
<dbReference type="AlphaFoldDB" id="A0A834II97"/>
<reference evidence="2" key="1">
    <citation type="submission" date="2020-08" db="EMBL/GenBank/DDBJ databases">
        <title>Genome sequencing and assembly of the red palm weevil Rhynchophorus ferrugineus.</title>
        <authorList>
            <person name="Dias G.B."/>
            <person name="Bergman C.M."/>
            <person name="Manee M."/>
        </authorList>
    </citation>
    <scope>NUCLEOTIDE SEQUENCE</scope>
    <source>
        <strain evidence="2">AA-2017</strain>
        <tissue evidence="2">Whole larva</tissue>
    </source>
</reference>
<gene>
    <name evidence="2" type="ORF">GWI33_012679</name>
</gene>
<evidence type="ECO:0000313" key="3">
    <source>
        <dbReference type="Proteomes" id="UP000625711"/>
    </source>
</evidence>
<organism evidence="2 3">
    <name type="scientific">Rhynchophorus ferrugineus</name>
    <name type="common">Red palm weevil</name>
    <name type="synonym">Curculio ferrugineus</name>
    <dbReference type="NCBI Taxonomy" id="354439"/>
    <lineage>
        <taxon>Eukaryota</taxon>
        <taxon>Metazoa</taxon>
        <taxon>Ecdysozoa</taxon>
        <taxon>Arthropoda</taxon>
        <taxon>Hexapoda</taxon>
        <taxon>Insecta</taxon>
        <taxon>Pterygota</taxon>
        <taxon>Neoptera</taxon>
        <taxon>Endopterygota</taxon>
        <taxon>Coleoptera</taxon>
        <taxon>Polyphaga</taxon>
        <taxon>Cucujiformia</taxon>
        <taxon>Curculionidae</taxon>
        <taxon>Dryophthorinae</taxon>
        <taxon>Rhynchophorus</taxon>
    </lineage>
</organism>
<proteinExistence type="predicted"/>
<name>A0A834II97_RHYFE</name>
<accession>A0A834II97</accession>